<dbReference type="EMBL" id="BQNB010017195">
    <property type="protein sequence ID" value="GJT60380.1"/>
    <property type="molecule type" value="Genomic_DNA"/>
</dbReference>
<accession>A0ABQ5FAR4</accession>
<evidence type="ECO:0000313" key="2">
    <source>
        <dbReference type="EMBL" id="GJT60380.1"/>
    </source>
</evidence>
<dbReference type="Proteomes" id="UP001151760">
    <property type="component" value="Unassembled WGS sequence"/>
</dbReference>
<dbReference type="PANTHER" id="PTHR47987">
    <property type="entry name" value="OS08G0249100 PROTEIN"/>
    <property type="match status" value="1"/>
</dbReference>
<dbReference type="PANTHER" id="PTHR47987:SF2">
    <property type="entry name" value="PROTEIN KINASE DOMAIN-CONTAINING PROTEIN"/>
    <property type="match status" value="1"/>
</dbReference>
<reference evidence="2" key="1">
    <citation type="journal article" date="2022" name="Int. J. Mol. Sci.">
        <title>Draft Genome of Tanacetum Coccineum: Genomic Comparison of Closely Related Tanacetum-Family Plants.</title>
        <authorList>
            <person name="Yamashiro T."/>
            <person name="Shiraishi A."/>
            <person name="Nakayama K."/>
            <person name="Satake H."/>
        </authorList>
    </citation>
    <scope>NUCLEOTIDE SEQUENCE</scope>
</reference>
<dbReference type="InterPro" id="IPR001245">
    <property type="entry name" value="Ser-Thr/Tyr_kinase_cat_dom"/>
</dbReference>
<proteinExistence type="predicted"/>
<dbReference type="Gene3D" id="1.10.510.10">
    <property type="entry name" value="Transferase(Phosphotransferase) domain 1"/>
    <property type="match status" value="1"/>
</dbReference>
<feature type="non-terminal residue" evidence="2">
    <location>
        <position position="1"/>
    </location>
</feature>
<gene>
    <name evidence="2" type="ORF">Tco_1003913</name>
</gene>
<name>A0ABQ5FAR4_9ASTR</name>
<feature type="domain" description="Protein kinase" evidence="1">
    <location>
        <begin position="1"/>
        <end position="203"/>
    </location>
</feature>
<organism evidence="2 3">
    <name type="scientific">Tanacetum coccineum</name>
    <dbReference type="NCBI Taxonomy" id="301880"/>
    <lineage>
        <taxon>Eukaryota</taxon>
        <taxon>Viridiplantae</taxon>
        <taxon>Streptophyta</taxon>
        <taxon>Embryophyta</taxon>
        <taxon>Tracheophyta</taxon>
        <taxon>Spermatophyta</taxon>
        <taxon>Magnoliopsida</taxon>
        <taxon>eudicotyledons</taxon>
        <taxon>Gunneridae</taxon>
        <taxon>Pentapetalae</taxon>
        <taxon>asterids</taxon>
        <taxon>campanulids</taxon>
        <taxon>Asterales</taxon>
        <taxon>Asteraceae</taxon>
        <taxon>Asteroideae</taxon>
        <taxon>Anthemideae</taxon>
        <taxon>Anthemidinae</taxon>
        <taxon>Tanacetum</taxon>
    </lineage>
</organism>
<dbReference type="InterPro" id="IPR011009">
    <property type="entry name" value="Kinase-like_dom_sf"/>
</dbReference>
<dbReference type="InterPro" id="IPR000719">
    <property type="entry name" value="Prot_kinase_dom"/>
</dbReference>
<dbReference type="Pfam" id="PF07714">
    <property type="entry name" value="PK_Tyr_Ser-Thr"/>
    <property type="match status" value="1"/>
</dbReference>
<reference evidence="2" key="2">
    <citation type="submission" date="2022-01" db="EMBL/GenBank/DDBJ databases">
        <authorList>
            <person name="Yamashiro T."/>
            <person name="Shiraishi A."/>
            <person name="Satake H."/>
            <person name="Nakayama K."/>
        </authorList>
    </citation>
    <scope>NUCLEOTIDE SEQUENCE</scope>
</reference>
<sequence length="331" mass="37147">DISPVEFRELPALQDAVIVVGYPIKGTRIAGAEDGTLDQHQPSLSSRSFSGRGRLLSGETIFLGDMGSLTFGAPKFLRHLMDPSSRNTPVMEFDVSKCALDSLTHALAPEYFMYGKVNDKIDVYAFGVVLLELLSGRKPISNEYPKGEESLVMWVCEANFEQWKFSQLLDQSLGNSYDADQMERMTLASTLCIRRAPRARPHMSSHHDASVPEVGRVRTFENTNRDAYRCRKIYSGFVHLLVLASSFLHESTKPAPTANEMSDDVSPNSLKPPTDTPCTSGIYSTHLHHYGQHQFMFHWPFVRIALYHTSLCQDTNFWHRKALASVLCVSV</sequence>
<protein>
    <submittedName>
        <fullName evidence="2">Probable receptor-like serine/threonine-protein kinase</fullName>
    </submittedName>
</protein>
<evidence type="ECO:0000313" key="3">
    <source>
        <dbReference type="Proteomes" id="UP001151760"/>
    </source>
</evidence>
<comment type="caution">
    <text evidence="2">The sequence shown here is derived from an EMBL/GenBank/DDBJ whole genome shotgun (WGS) entry which is preliminary data.</text>
</comment>
<dbReference type="SUPFAM" id="SSF56112">
    <property type="entry name" value="Protein kinase-like (PK-like)"/>
    <property type="match status" value="1"/>
</dbReference>
<keyword evidence="3" id="KW-1185">Reference proteome</keyword>
<dbReference type="PROSITE" id="PS50011">
    <property type="entry name" value="PROTEIN_KINASE_DOM"/>
    <property type="match status" value="1"/>
</dbReference>
<dbReference type="InterPro" id="IPR046958">
    <property type="entry name" value="RBK1/2/STUNTED"/>
</dbReference>
<evidence type="ECO:0000259" key="1">
    <source>
        <dbReference type="PROSITE" id="PS50011"/>
    </source>
</evidence>